<keyword evidence="11" id="KW-1185">Reference proteome</keyword>
<proteinExistence type="inferred from homology"/>
<dbReference type="Proteomes" id="UP000428260">
    <property type="component" value="Chromosome"/>
</dbReference>
<reference evidence="10 11" key="1">
    <citation type="submission" date="2019-11" db="EMBL/GenBank/DDBJ databases">
        <authorList>
            <person name="Zheng R.K."/>
            <person name="Sun C.M."/>
        </authorList>
    </citation>
    <scope>NUCLEOTIDE SEQUENCE [LARGE SCALE GENOMIC DNA]</scope>
    <source>
        <strain evidence="10 11">WC007</strain>
    </source>
</reference>
<feature type="transmembrane region" description="Helical" evidence="7">
    <location>
        <begin position="123"/>
        <end position="141"/>
    </location>
</feature>
<dbReference type="SUPFAM" id="SSF103473">
    <property type="entry name" value="MFS general substrate transporter"/>
    <property type="match status" value="1"/>
</dbReference>
<dbReference type="Pfam" id="PF12805">
    <property type="entry name" value="FUSC-like"/>
    <property type="match status" value="1"/>
</dbReference>
<evidence type="ECO:0000259" key="8">
    <source>
        <dbReference type="Pfam" id="PF12805"/>
    </source>
</evidence>
<dbReference type="InterPro" id="IPR036259">
    <property type="entry name" value="MFS_trans_sf"/>
</dbReference>
<protein>
    <submittedName>
        <fullName evidence="10">Uncharacterized protein</fullName>
    </submittedName>
</protein>
<feature type="transmembrane region" description="Helical" evidence="7">
    <location>
        <begin position="480"/>
        <end position="499"/>
    </location>
</feature>
<feature type="transmembrane region" description="Helical" evidence="7">
    <location>
        <begin position="75"/>
        <end position="92"/>
    </location>
</feature>
<comment type="subcellular location">
    <subcellularLocation>
        <location evidence="1">Cell membrane</location>
        <topology evidence="1">Multi-pass membrane protein</topology>
    </subcellularLocation>
</comment>
<dbReference type="GO" id="GO:0005886">
    <property type="term" value="C:plasma membrane"/>
    <property type="evidence" value="ECO:0007669"/>
    <property type="project" value="UniProtKB-SubCell"/>
</dbReference>
<evidence type="ECO:0000259" key="9">
    <source>
        <dbReference type="Pfam" id="PF13515"/>
    </source>
</evidence>
<dbReference type="EMBL" id="CP046401">
    <property type="protein sequence ID" value="QGY46848.1"/>
    <property type="molecule type" value="Genomic_DNA"/>
</dbReference>
<evidence type="ECO:0000256" key="3">
    <source>
        <dbReference type="ARBA" id="ARBA00022692"/>
    </source>
</evidence>
<feature type="transmembrane region" description="Helical" evidence="7">
    <location>
        <begin position="98"/>
        <end position="116"/>
    </location>
</feature>
<gene>
    <name evidence="10" type="ORF">GM418_25270</name>
</gene>
<keyword evidence="4 7" id="KW-1133">Transmembrane helix</keyword>
<accession>A0A6I6K097</accession>
<dbReference type="PANTHER" id="PTHR30509">
    <property type="entry name" value="P-HYDROXYBENZOIC ACID EFFLUX PUMP SUBUNIT-RELATED"/>
    <property type="match status" value="1"/>
</dbReference>
<evidence type="ECO:0000256" key="5">
    <source>
        <dbReference type="ARBA" id="ARBA00023136"/>
    </source>
</evidence>
<evidence type="ECO:0000313" key="11">
    <source>
        <dbReference type="Proteomes" id="UP000428260"/>
    </source>
</evidence>
<keyword evidence="5 7" id="KW-0472">Membrane</keyword>
<dbReference type="InterPro" id="IPR049453">
    <property type="entry name" value="Memb_transporter_dom"/>
</dbReference>
<evidence type="ECO:0000256" key="6">
    <source>
        <dbReference type="ARBA" id="ARBA00043993"/>
    </source>
</evidence>
<dbReference type="KEGG" id="mcos:GM418_25270"/>
<feature type="transmembrane region" description="Helical" evidence="7">
    <location>
        <begin position="511"/>
        <end position="529"/>
    </location>
</feature>
<keyword evidence="3 7" id="KW-0812">Transmembrane</keyword>
<evidence type="ECO:0000256" key="7">
    <source>
        <dbReference type="SAM" id="Phobius"/>
    </source>
</evidence>
<evidence type="ECO:0000313" key="10">
    <source>
        <dbReference type="EMBL" id="QGY46848.1"/>
    </source>
</evidence>
<feature type="domain" description="Integral membrane bound transporter" evidence="9">
    <location>
        <begin position="402"/>
        <end position="523"/>
    </location>
</feature>
<keyword evidence="2" id="KW-1003">Cell membrane</keyword>
<feature type="transmembrane region" description="Helical" evidence="7">
    <location>
        <begin position="147"/>
        <end position="170"/>
    </location>
</feature>
<feature type="domain" description="Integral membrane protein YccS N-terminal" evidence="8">
    <location>
        <begin position="78"/>
        <end position="331"/>
    </location>
</feature>
<comment type="similarity">
    <text evidence="6">Belongs to the YccS/YhfK family.</text>
</comment>
<evidence type="ECO:0000256" key="4">
    <source>
        <dbReference type="ARBA" id="ARBA00022989"/>
    </source>
</evidence>
<feature type="transmembrane region" description="Helical" evidence="7">
    <location>
        <begin position="442"/>
        <end position="474"/>
    </location>
</feature>
<dbReference type="PANTHER" id="PTHR30509:SF8">
    <property type="entry name" value="INNER MEMBRANE PROTEIN YCCS"/>
    <property type="match status" value="1"/>
</dbReference>
<evidence type="ECO:0000256" key="2">
    <source>
        <dbReference type="ARBA" id="ARBA00022475"/>
    </source>
</evidence>
<name>A0A6I6K097_9BACT</name>
<dbReference type="Pfam" id="PF13515">
    <property type="entry name" value="FUSC_2"/>
    <property type="match status" value="1"/>
</dbReference>
<dbReference type="AlphaFoldDB" id="A0A6I6K097"/>
<organism evidence="10 11">
    <name type="scientific">Maribellus comscasis</name>
    <dbReference type="NCBI Taxonomy" id="2681766"/>
    <lineage>
        <taxon>Bacteria</taxon>
        <taxon>Pseudomonadati</taxon>
        <taxon>Bacteroidota</taxon>
        <taxon>Bacteroidia</taxon>
        <taxon>Marinilabiliales</taxon>
        <taxon>Prolixibacteraceae</taxon>
        <taxon>Maribellus</taxon>
    </lineage>
</organism>
<dbReference type="InterPro" id="IPR032692">
    <property type="entry name" value="YccS_N"/>
</dbReference>
<evidence type="ECO:0000256" key="1">
    <source>
        <dbReference type="ARBA" id="ARBA00004651"/>
    </source>
</evidence>
<dbReference type="RefSeq" id="WP_158870147.1">
    <property type="nucleotide sequence ID" value="NZ_CP046401.1"/>
</dbReference>
<sequence>MSKEKFQYLQLNIKKFQQDFWRHPRRLNALRATASMGILAIPFIVAGKPFYGVTLALGALAGALSETNDHPKGRIKALSITIVSFFISSFSVGLLNNYTWLLGAGFVLSTIVFILIGGIGERYRAITFGSVLVGIYAMLGIEISPAWYWQAVLLPLGALFHGVFTLILLYQNPWRLLDEQMAVGFEQLANYLEKKAMLFPSKKQEQESINKDLALLNINVVNTLEKIKEVLNNYGRELENQEPLRPYLQRFMLLQSLHERAASSHERHDKLSDEEERLEVMEGFGEMLRQLAFASRKVAENMLTGVEYHHPKALEWISDAIEIKLKEMDASIAQPLVLLHHNLYRSHISLKYLDDIIQGTSIPRLRKDERSPIERFRRQLNFSHPRMRYALRLSLSFMVGFILERSLSLDKGAWVMLTSLFVSQITYSDTRRRLFQRLLGTVTGVIFGALLLHIFTSVASQVILMMASALAFFYWLRTKYSIAVIFITTFVISAFNLISKDAGLHIMLPRLIDTLLGATLSFLTIRFLWPGWQYRRMPELISKAMQKNMAYLEAIVSEYKETSADDLAYRIARREAHLADNELALAWNSMRQEPRSKRQLMQHALTLTYLNHALLSHISALGAHRETNMPVIENISVITNQINKVLNEASKYLVSQKNIIPTELSPVLMELKEQIVLSDNHLKKQQLRLFYNIAGTSSKIMKEIEETWVDIKN</sequence>